<keyword evidence="2" id="KW-1185">Reference proteome</keyword>
<dbReference type="AlphaFoldDB" id="A0A1Z5S6E2"/>
<dbReference type="InParanoid" id="A0A1Z5S6E2"/>
<dbReference type="Gramene" id="OQU91503">
    <property type="protein sequence ID" value="OQU91503"/>
    <property type="gene ID" value="SORBI_3001G192250"/>
</dbReference>
<proteinExistence type="predicted"/>
<reference evidence="2" key="2">
    <citation type="journal article" date="2018" name="Plant J.">
        <title>The Sorghum bicolor reference genome: improved assembly, gene annotations, a transcriptome atlas, and signatures of genome organization.</title>
        <authorList>
            <person name="McCormick R.F."/>
            <person name="Truong S.K."/>
            <person name="Sreedasyam A."/>
            <person name="Jenkins J."/>
            <person name="Shu S."/>
            <person name="Sims D."/>
            <person name="Kennedy M."/>
            <person name="Amirebrahimi M."/>
            <person name="Weers B.D."/>
            <person name="McKinley B."/>
            <person name="Mattison A."/>
            <person name="Morishige D.T."/>
            <person name="Grimwood J."/>
            <person name="Schmutz J."/>
            <person name="Mullet J.E."/>
        </authorList>
    </citation>
    <scope>NUCLEOTIDE SEQUENCE [LARGE SCALE GENOMIC DNA]</scope>
    <source>
        <strain evidence="2">cv. BTx623</strain>
    </source>
</reference>
<organism evidence="1 2">
    <name type="scientific">Sorghum bicolor</name>
    <name type="common">Sorghum</name>
    <name type="synonym">Sorghum vulgare</name>
    <dbReference type="NCBI Taxonomy" id="4558"/>
    <lineage>
        <taxon>Eukaryota</taxon>
        <taxon>Viridiplantae</taxon>
        <taxon>Streptophyta</taxon>
        <taxon>Embryophyta</taxon>
        <taxon>Tracheophyta</taxon>
        <taxon>Spermatophyta</taxon>
        <taxon>Magnoliopsida</taxon>
        <taxon>Liliopsida</taxon>
        <taxon>Poales</taxon>
        <taxon>Poaceae</taxon>
        <taxon>PACMAD clade</taxon>
        <taxon>Panicoideae</taxon>
        <taxon>Andropogonodae</taxon>
        <taxon>Andropogoneae</taxon>
        <taxon>Sorghinae</taxon>
        <taxon>Sorghum</taxon>
    </lineage>
</organism>
<evidence type="ECO:0000313" key="1">
    <source>
        <dbReference type="EMBL" id="OQU91503.1"/>
    </source>
</evidence>
<evidence type="ECO:0000313" key="2">
    <source>
        <dbReference type="Proteomes" id="UP000000768"/>
    </source>
</evidence>
<sequence>MSKITKALRDPCEVVRRQMFLSYSLSCCRDYVKWRGVLFLWFLPSLVDESEKIRHLADYLFENI</sequence>
<dbReference type="STRING" id="4558.A0A1Z5S6E2"/>
<dbReference type="InterPro" id="IPR026971">
    <property type="entry name" value="CND1/NCAPD3"/>
</dbReference>
<name>A0A1Z5S6E2_SORBI</name>
<dbReference type="GO" id="GO:0007076">
    <property type="term" value="P:mitotic chromosome condensation"/>
    <property type="evidence" value="ECO:0007669"/>
    <property type="project" value="InterPro"/>
</dbReference>
<gene>
    <name evidence="1" type="ORF">SORBI_3001G192250</name>
</gene>
<protein>
    <submittedName>
        <fullName evidence="1">Uncharacterized protein</fullName>
    </submittedName>
</protein>
<reference evidence="1 2" key="1">
    <citation type="journal article" date="2009" name="Nature">
        <title>The Sorghum bicolor genome and the diversification of grasses.</title>
        <authorList>
            <person name="Paterson A.H."/>
            <person name="Bowers J.E."/>
            <person name="Bruggmann R."/>
            <person name="Dubchak I."/>
            <person name="Grimwood J."/>
            <person name="Gundlach H."/>
            <person name="Haberer G."/>
            <person name="Hellsten U."/>
            <person name="Mitros T."/>
            <person name="Poliakov A."/>
            <person name="Schmutz J."/>
            <person name="Spannagl M."/>
            <person name="Tang H."/>
            <person name="Wang X."/>
            <person name="Wicker T."/>
            <person name="Bharti A.K."/>
            <person name="Chapman J."/>
            <person name="Feltus F.A."/>
            <person name="Gowik U."/>
            <person name="Grigoriev I.V."/>
            <person name="Lyons E."/>
            <person name="Maher C.A."/>
            <person name="Martis M."/>
            <person name="Narechania A."/>
            <person name="Otillar R.P."/>
            <person name="Penning B.W."/>
            <person name="Salamov A.A."/>
            <person name="Wang Y."/>
            <person name="Zhang L."/>
            <person name="Carpita N.C."/>
            <person name="Freeling M."/>
            <person name="Gingle A.R."/>
            <person name="Hash C.T."/>
            <person name="Keller B."/>
            <person name="Klein P."/>
            <person name="Kresovich S."/>
            <person name="McCann M.C."/>
            <person name="Ming R."/>
            <person name="Peterson D.G."/>
            <person name="Mehboob-ur-Rahman"/>
            <person name="Ware D."/>
            <person name="Westhoff P."/>
            <person name="Mayer K.F."/>
            <person name="Messing J."/>
            <person name="Rokhsar D.S."/>
        </authorList>
    </citation>
    <scope>NUCLEOTIDE SEQUENCE [LARGE SCALE GENOMIC DNA]</scope>
    <source>
        <strain evidence="2">cv. BTx623</strain>
    </source>
</reference>
<dbReference type="EMBL" id="CM000760">
    <property type="protein sequence ID" value="OQU91503.1"/>
    <property type="molecule type" value="Genomic_DNA"/>
</dbReference>
<accession>A0A1Z5S6E2</accession>
<dbReference type="eggNOG" id="KOG0413">
    <property type="taxonomic scope" value="Eukaryota"/>
</dbReference>
<dbReference type="Proteomes" id="UP000000768">
    <property type="component" value="Chromosome 1"/>
</dbReference>
<dbReference type="PANTHER" id="PTHR14222">
    <property type="entry name" value="CONDENSIN"/>
    <property type="match status" value="1"/>
</dbReference>
<dbReference type="PANTHER" id="PTHR14222:SF1">
    <property type="entry name" value="CONDENSIN-2 COMPLEX SUBUNIT D3"/>
    <property type="match status" value="1"/>
</dbReference>